<feature type="repeat" description="PPR" evidence="2">
    <location>
        <begin position="227"/>
        <end position="261"/>
    </location>
</feature>
<feature type="compositionally biased region" description="Polar residues" evidence="3">
    <location>
        <begin position="853"/>
        <end position="863"/>
    </location>
</feature>
<keyword evidence="5" id="KW-1185">Reference proteome</keyword>
<dbReference type="InterPro" id="IPR002885">
    <property type="entry name" value="PPR_rpt"/>
</dbReference>
<feature type="region of interest" description="Disordered" evidence="3">
    <location>
        <begin position="852"/>
        <end position="874"/>
    </location>
</feature>
<dbReference type="AlphaFoldDB" id="A0AAN8W1W2"/>
<dbReference type="InterPro" id="IPR046960">
    <property type="entry name" value="PPR_At4g14850-like_plant"/>
</dbReference>
<dbReference type="PROSITE" id="PS51375">
    <property type="entry name" value="PPR"/>
    <property type="match status" value="7"/>
</dbReference>
<feature type="repeat" description="PPR" evidence="2">
    <location>
        <begin position="293"/>
        <end position="327"/>
    </location>
</feature>
<proteinExistence type="predicted"/>
<dbReference type="Pfam" id="PF13041">
    <property type="entry name" value="PPR_2"/>
    <property type="match status" value="5"/>
</dbReference>
<dbReference type="GO" id="GO:0009451">
    <property type="term" value="P:RNA modification"/>
    <property type="evidence" value="ECO:0007669"/>
    <property type="project" value="InterPro"/>
</dbReference>
<dbReference type="Proteomes" id="UP001370490">
    <property type="component" value="Unassembled WGS sequence"/>
</dbReference>
<dbReference type="SUPFAM" id="SSF48452">
    <property type="entry name" value="TPR-like"/>
    <property type="match status" value="1"/>
</dbReference>
<dbReference type="Pfam" id="PF01535">
    <property type="entry name" value="PPR"/>
    <property type="match status" value="6"/>
</dbReference>
<dbReference type="Gene3D" id="1.25.40.10">
    <property type="entry name" value="Tetratricopeptide repeat domain"/>
    <property type="match status" value="6"/>
</dbReference>
<accession>A0AAN8W1W2</accession>
<evidence type="ECO:0000256" key="3">
    <source>
        <dbReference type="SAM" id="MobiDB-lite"/>
    </source>
</evidence>
<evidence type="ECO:0000256" key="2">
    <source>
        <dbReference type="PROSITE-ProRule" id="PRU00708"/>
    </source>
</evidence>
<evidence type="ECO:0000256" key="1">
    <source>
        <dbReference type="ARBA" id="ARBA00022737"/>
    </source>
</evidence>
<keyword evidence="1" id="KW-0677">Repeat</keyword>
<reference evidence="4 5" key="1">
    <citation type="submission" date="2023-12" db="EMBL/GenBank/DDBJ databases">
        <title>A high-quality genome assembly for Dillenia turbinata (Dilleniales).</title>
        <authorList>
            <person name="Chanderbali A."/>
        </authorList>
    </citation>
    <scope>NUCLEOTIDE SEQUENCE [LARGE SCALE GENOMIC DNA]</scope>
    <source>
        <strain evidence="4">LSX21</strain>
        <tissue evidence="4">Leaf</tissue>
    </source>
</reference>
<dbReference type="NCBIfam" id="TIGR00756">
    <property type="entry name" value="PPR"/>
    <property type="match status" value="7"/>
</dbReference>
<name>A0AAN8W1W2_9MAGN</name>
<comment type="caution">
    <text evidence="4">The sequence shown here is derived from an EMBL/GenBank/DDBJ whole genome shotgun (WGS) entry which is preliminary data.</text>
</comment>
<feature type="repeat" description="PPR" evidence="2">
    <location>
        <begin position="698"/>
        <end position="732"/>
    </location>
</feature>
<feature type="repeat" description="PPR" evidence="2">
    <location>
        <begin position="596"/>
        <end position="629"/>
    </location>
</feature>
<dbReference type="FunFam" id="1.25.40.10:FF:000073">
    <property type="entry name" value="Pentatricopeptide repeat-containing protein chloroplastic"/>
    <property type="match status" value="4"/>
</dbReference>
<protein>
    <submittedName>
        <fullName evidence="4">Pentatricopeptide repeat</fullName>
    </submittedName>
</protein>
<evidence type="ECO:0000313" key="5">
    <source>
        <dbReference type="Proteomes" id="UP001370490"/>
    </source>
</evidence>
<dbReference type="PANTHER" id="PTHR47926">
    <property type="entry name" value="PENTATRICOPEPTIDE REPEAT-CONTAINING PROTEIN"/>
    <property type="match status" value="1"/>
</dbReference>
<feature type="repeat" description="PPR" evidence="2">
    <location>
        <begin position="495"/>
        <end position="529"/>
    </location>
</feature>
<sequence length="972" mass="108377">MRPRIRLTTSYAAHPQNFHHLSRFATISQNSKHPNAENENLLLTPEAHLLLLCVQQCKYIQSRRVFDEKPQRLLLALRSTKIIHAQSLKFGVGSEGPLANAIVDLYAKSGDHDFAEKVFQRLPQRDLSAWNSILSMYSKSGLLDKVVSYFGLLRNSGVLPNQFTYAIVASVSARLGNVRIGKQLHCDVIKMGFEFCSFCEGSLIDMYAKNNCMIDARQIFDGAKPRDTISWTAIIGGYVRSGMPFEALRLFDEMQKVGLLPDEVTYVTVVTACVGLGRLEEAKDFFAQICNPKVVAWNVMISGHSQKGHEVEAIDFFINMRKCGIRPTRSTLGSVLSAISNLSYYSLGVLVHALAIKEGLDSNVYVGSSLINMYAKCQKTEAAKEVFDALDEKNVVLWNTMIGCYAQNGRSFEVMDMFSVMRASIFVPDEYTHTSILSACACLDNLDLGQQLHSFIIKNKYDSNLFVANALVDMYAKCGALEEARQQFELIKNRDKVSWNAIIVGYVQEEYENQAFSMFRRMMADSNNPDEVSLASILSACANLQAIEKGKQIHGFSVKIGLETSLFSGSSLIDMYVKCGAVEAAEKVLSSMPEWSVVSINALISGYAQERLEEAINLFQLMQAQGMDPSEITLASLLDACTDPSQLNIGRQIHCYALKTGLLDDRDFLVVSLLGMYLNCQRTADANILFHELPCPRSTILWTAVISGHIQNNNIEEALLLYQEMRRDNARPDQATYACVLKACANLALLRDGREIHSLIFHTGYDLDESTCSTLVDIACYHCSLDIALGSERGNNVCCHLPQAKGNLILQEGLPKEQQSLTTETNHNLVFPTTKSLMERWFKNIMHPLKDITSPQEGASEGNSTRKRRPRNLLDDELLQNSSYRKLAAHNPLPIDALWRLQSSGIFSHGREKHCTPQLKSPVIKLNISPSASDCTCNESRHSWSKPMTLGIQIPLLWPKTGGKSSVSTRGR</sequence>
<feature type="repeat" description="PPR" evidence="2">
    <location>
        <begin position="394"/>
        <end position="428"/>
    </location>
</feature>
<feature type="repeat" description="PPR" evidence="2">
    <location>
        <begin position="126"/>
        <end position="160"/>
    </location>
</feature>
<dbReference type="EMBL" id="JBAMMX010000005">
    <property type="protein sequence ID" value="KAK6939997.1"/>
    <property type="molecule type" value="Genomic_DNA"/>
</dbReference>
<dbReference type="InterPro" id="IPR011990">
    <property type="entry name" value="TPR-like_helical_dom_sf"/>
</dbReference>
<evidence type="ECO:0000313" key="4">
    <source>
        <dbReference type="EMBL" id="KAK6939997.1"/>
    </source>
</evidence>
<gene>
    <name evidence="4" type="ORF">RJ641_029528</name>
</gene>
<dbReference type="GO" id="GO:0003723">
    <property type="term" value="F:RNA binding"/>
    <property type="evidence" value="ECO:0007669"/>
    <property type="project" value="InterPro"/>
</dbReference>
<organism evidence="4 5">
    <name type="scientific">Dillenia turbinata</name>
    <dbReference type="NCBI Taxonomy" id="194707"/>
    <lineage>
        <taxon>Eukaryota</taxon>
        <taxon>Viridiplantae</taxon>
        <taxon>Streptophyta</taxon>
        <taxon>Embryophyta</taxon>
        <taxon>Tracheophyta</taxon>
        <taxon>Spermatophyta</taxon>
        <taxon>Magnoliopsida</taxon>
        <taxon>eudicotyledons</taxon>
        <taxon>Gunneridae</taxon>
        <taxon>Pentapetalae</taxon>
        <taxon>Dilleniales</taxon>
        <taxon>Dilleniaceae</taxon>
        <taxon>Dillenia</taxon>
    </lineage>
</organism>